<dbReference type="AlphaFoldDB" id="A0A1F5I169"/>
<reference evidence="4 5" key="1">
    <citation type="journal article" date="2016" name="Nat. Commun.">
        <title>Thousands of microbial genomes shed light on interconnected biogeochemical processes in an aquifer system.</title>
        <authorList>
            <person name="Anantharaman K."/>
            <person name="Brown C.T."/>
            <person name="Hug L.A."/>
            <person name="Sharon I."/>
            <person name="Castelle C.J."/>
            <person name="Probst A.J."/>
            <person name="Thomas B.C."/>
            <person name="Singh A."/>
            <person name="Wilkins M.J."/>
            <person name="Karaoz U."/>
            <person name="Brodie E.L."/>
            <person name="Williams K.H."/>
            <person name="Hubbard S.S."/>
            <person name="Banfield J.F."/>
        </authorList>
    </citation>
    <scope>NUCLEOTIDE SEQUENCE [LARGE SCALE GENOMIC DNA]</scope>
</reference>
<dbReference type="STRING" id="1797729.A3A60_00515"/>
<dbReference type="InterPro" id="IPR027381">
    <property type="entry name" value="LytR/CpsA/Psr_C"/>
</dbReference>
<dbReference type="Pfam" id="PF13399">
    <property type="entry name" value="LytR_C"/>
    <property type="match status" value="1"/>
</dbReference>
<keyword evidence="2" id="KW-0472">Membrane</keyword>
<protein>
    <recommendedName>
        <fullName evidence="3">LytR/CpsA/Psr regulator C-terminal domain-containing protein</fullName>
    </recommendedName>
</protein>
<sequence>MDEQTATTNPTTGPAPIYQQSQEKNAKWLWLLIILIILGAVALAFFKGVGPFGKISPFVKKEVASPTPASVSSTDFSASPSPSETEVDRAKPAVRVLNGSGVAGLAASVKDMLENLGWRVASIGNADSSDYAQTEIRLKDDFASYQEALIKDLSDKYSVKISSETLDSTDSADIEIIVGSK</sequence>
<dbReference type="Proteomes" id="UP000179227">
    <property type="component" value="Unassembled WGS sequence"/>
</dbReference>
<gene>
    <name evidence="4" type="ORF">A3A60_00515</name>
</gene>
<dbReference type="EMBL" id="MFBS01000013">
    <property type="protein sequence ID" value="OGE10136.1"/>
    <property type="molecule type" value="Genomic_DNA"/>
</dbReference>
<evidence type="ECO:0000256" key="1">
    <source>
        <dbReference type="SAM" id="MobiDB-lite"/>
    </source>
</evidence>
<comment type="caution">
    <text evidence="4">The sequence shown here is derived from an EMBL/GenBank/DDBJ whole genome shotgun (WGS) entry which is preliminary data.</text>
</comment>
<name>A0A1F5I169_9BACT</name>
<evidence type="ECO:0000313" key="5">
    <source>
        <dbReference type="Proteomes" id="UP000179227"/>
    </source>
</evidence>
<proteinExistence type="predicted"/>
<feature type="region of interest" description="Disordered" evidence="1">
    <location>
        <begin position="67"/>
        <end position="91"/>
    </location>
</feature>
<feature type="transmembrane region" description="Helical" evidence="2">
    <location>
        <begin position="28"/>
        <end position="46"/>
    </location>
</feature>
<accession>A0A1F5I169</accession>
<organism evidence="4 5">
    <name type="scientific">Candidatus Curtissbacteria bacterium RIFCSPLOWO2_01_FULL_42_26</name>
    <dbReference type="NCBI Taxonomy" id="1797729"/>
    <lineage>
        <taxon>Bacteria</taxon>
        <taxon>Candidatus Curtissiibacteriota</taxon>
    </lineage>
</organism>
<feature type="compositionally biased region" description="Low complexity" evidence="1">
    <location>
        <begin position="68"/>
        <end position="83"/>
    </location>
</feature>
<feature type="domain" description="LytR/CpsA/Psr regulator C-terminal" evidence="3">
    <location>
        <begin position="93"/>
        <end position="180"/>
    </location>
</feature>
<evidence type="ECO:0000313" key="4">
    <source>
        <dbReference type="EMBL" id="OGE10136.1"/>
    </source>
</evidence>
<evidence type="ECO:0000256" key="2">
    <source>
        <dbReference type="SAM" id="Phobius"/>
    </source>
</evidence>
<dbReference type="Gene3D" id="3.30.70.2390">
    <property type="match status" value="1"/>
</dbReference>
<keyword evidence="2" id="KW-1133">Transmembrane helix</keyword>
<keyword evidence="2" id="KW-0812">Transmembrane</keyword>
<evidence type="ECO:0000259" key="3">
    <source>
        <dbReference type="Pfam" id="PF13399"/>
    </source>
</evidence>